<evidence type="ECO:0000256" key="1">
    <source>
        <dbReference type="SAM" id="MobiDB-lite"/>
    </source>
</evidence>
<comment type="caution">
    <text evidence="2">The sequence shown here is derived from an EMBL/GenBank/DDBJ whole genome shotgun (WGS) entry which is preliminary data.</text>
</comment>
<name>A0ABW2KJD0_9ACTN</name>
<protein>
    <submittedName>
        <fullName evidence="2">Uncharacterized protein</fullName>
    </submittedName>
</protein>
<dbReference type="RefSeq" id="WP_379872139.1">
    <property type="nucleotide sequence ID" value="NZ_JBHTBH010000008.1"/>
</dbReference>
<evidence type="ECO:0000313" key="3">
    <source>
        <dbReference type="Proteomes" id="UP001596540"/>
    </source>
</evidence>
<dbReference type="EMBL" id="JBHTBH010000008">
    <property type="protein sequence ID" value="MFC7329488.1"/>
    <property type="molecule type" value="Genomic_DNA"/>
</dbReference>
<keyword evidence="3" id="KW-1185">Reference proteome</keyword>
<reference evidence="3" key="1">
    <citation type="journal article" date="2019" name="Int. J. Syst. Evol. Microbiol.">
        <title>The Global Catalogue of Microorganisms (GCM) 10K type strain sequencing project: providing services to taxonomists for standard genome sequencing and annotation.</title>
        <authorList>
            <consortium name="The Broad Institute Genomics Platform"/>
            <consortium name="The Broad Institute Genome Sequencing Center for Infectious Disease"/>
            <person name="Wu L."/>
            <person name="Ma J."/>
        </authorList>
    </citation>
    <scope>NUCLEOTIDE SEQUENCE [LARGE SCALE GENOMIC DNA]</scope>
    <source>
        <strain evidence="3">CGMCC 4.7382</strain>
    </source>
</reference>
<accession>A0ABW2KJD0</accession>
<feature type="region of interest" description="Disordered" evidence="1">
    <location>
        <begin position="240"/>
        <end position="264"/>
    </location>
</feature>
<feature type="compositionally biased region" description="Pro residues" evidence="1">
    <location>
        <begin position="205"/>
        <end position="214"/>
    </location>
</feature>
<evidence type="ECO:0000313" key="2">
    <source>
        <dbReference type="EMBL" id="MFC7329488.1"/>
    </source>
</evidence>
<sequence length="264" mass="29234">MDYPTPAIRRMCLAVDAESYSHRGHRGQSEAQEWLVRIMDMVCDNAGLDRSCWDVQPQGDGELALLQPGIEEARVIAYFTHELAMALYHHNADLAADARLRLRVAFDQGNVSLGANGYVGAAVISVCRLRDSLPARRALRDNPDVDFALVVSDSIYSDVVGQGDYDLYSREFTPVEIDEEDKHFRARAWVHVPTTRPRSRAPQPVAEPVPPEPRWAPQVLHSGPHANVRYNYGTVTVNGVGGGAADSTARPYDFPDLRRGAGDR</sequence>
<dbReference type="Proteomes" id="UP001596540">
    <property type="component" value="Unassembled WGS sequence"/>
</dbReference>
<feature type="region of interest" description="Disordered" evidence="1">
    <location>
        <begin position="195"/>
        <end position="217"/>
    </location>
</feature>
<organism evidence="2 3">
    <name type="scientific">Marinactinospora rubrisoli</name>
    <dbReference type="NCBI Taxonomy" id="2715399"/>
    <lineage>
        <taxon>Bacteria</taxon>
        <taxon>Bacillati</taxon>
        <taxon>Actinomycetota</taxon>
        <taxon>Actinomycetes</taxon>
        <taxon>Streptosporangiales</taxon>
        <taxon>Nocardiopsidaceae</taxon>
        <taxon>Marinactinospora</taxon>
    </lineage>
</organism>
<dbReference type="Gene3D" id="3.30.70.1230">
    <property type="entry name" value="Nucleotide cyclase"/>
    <property type="match status" value="1"/>
</dbReference>
<feature type="compositionally biased region" description="Basic and acidic residues" evidence="1">
    <location>
        <begin position="253"/>
        <end position="264"/>
    </location>
</feature>
<dbReference type="InterPro" id="IPR029787">
    <property type="entry name" value="Nucleotide_cyclase"/>
</dbReference>
<proteinExistence type="predicted"/>
<gene>
    <name evidence="2" type="ORF">ACFQRF_17280</name>
</gene>